<evidence type="ECO:0000313" key="1">
    <source>
        <dbReference type="EMBL" id="DAE13454.1"/>
    </source>
</evidence>
<dbReference type="EMBL" id="BK015566">
    <property type="protein sequence ID" value="DAE13454.1"/>
    <property type="molecule type" value="Genomic_DNA"/>
</dbReference>
<proteinExistence type="predicted"/>
<protein>
    <submittedName>
        <fullName evidence="1">Uncharacterized protein</fullName>
    </submittedName>
</protein>
<reference evidence="1" key="1">
    <citation type="journal article" date="2021" name="Proc. Natl. Acad. Sci. U.S.A.">
        <title>A Catalog of Tens of Thousands of Viruses from Human Metagenomes Reveals Hidden Associations with Chronic Diseases.</title>
        <authorList>
            <person name="Tisza M.J."/>
            <person name="Buck C.B."/>
        </authorList>
    </citation>
    <scope>NUCLEOTIDE SEQUENCE</scope>
    <source>
        <strain evidence="1">CtMYT7</strain>
    </source>
</reference>
<sequence length="37" mass="4254">MAVTGTKTTIFAMAKEVHYIYVCTSFFVNECENILFM</sequence>
<organism evidence="1">
    <name type="scientific">Myoviridae sp. ctMYT7</name>
    <dbReference type="NCBI Taxonomy" id="2825087"/>
    <lineage>
        <taxon>Viruses</taxon>
        <taxon>Duplodnaviria</taxon>
        <taxon>Heunggongvirae</taxon>
        <taxon>Uroviricota</taxon>
        <taxon>Caudoviricetes</taxon>
    </lineage>
</organism>
<accession>A0A8S5Q2C7</accession>
<name>A0A8S5Q2C7_9CAUD</name>